<dbReference type="SMART" id="SM00259">
    <property type="entry name" value="ZnF_A20"/>
    <property type="match status" value="1"/>
</dbReference>
<keyword evidence="4" id="KW-0175">Coiled coil</keyword>
<dbReference type="Pfam" id="PF18151">
    <property type="entry name" value="DUF5601"/>
    <property type="match status" value="1"/>
</dbReference>
<organism evidence="9 10">
    <name type="scientific">Bicyclus anynana</name>
    <name type="common">Squinting bush brown butterfly</name>
    <dbReference type="NCBI Taxonomy" id="110368"/>
    <lineage>
        <taxon>Eukaryota</taxon>
        <taxon>Metazoa</taxon>
        <taxon>Ecdysozoa</taxon>
        <taxon>Arthropoda</taxon>
        <taxon>Hexapoda</taxon>
        <taxon>Insecta</taxon>
        <taxon>Pterygota</taxon>
        <taxon>Neoptera</taxon>
        <taxon>Endopterygota</taxon>
        <taxon>Lepidoptera</taxon>
        <taxon>Glossata</taxon>
        <taxon>Ditrysia</taxon>
        <taxon>Papilionoidea</taxon>
        <taxon>Nymphalidae</taxon>
        <taxon>Satyrinae</taxon>
        <taxon>Satyrini</taxon>
        <taxon>Mycalesina</taxon>
        <taxon>Bicyclus</taxon>
    </lineage>
</organism>
<keyword evidence="6" id="KW-1133">Transmembrane helix</keyword>
<dbReference type="PROSITE" id="PS51205">
    <property type="entry name" value="VPS9"/>
    <property type="match status" value="1"/>
</dbReference>
<feature type="compositionally biased region" description="Basic and acidic residues" evidence="5">
    <location>
        <begin position="758"/>
        <end position="776"/>
    </location>
</feature>
<evidence type="ECO:0000259" key="7">
    <source>
        <dbReference type="PROSITE" id="PS51036"/>
    </source>
</evidence>
<evidence type="ECO:0000256" key="3">
    <source>
        <dbReference type="ARBA" id="ARBA00022833"/>
    </source>
</evidence>
<dbReference type="SMART" id="SM00167">
    <property type="entry name" value="VPS9"/>
    <property type="match status" value="1"/>
</dbReference>
<dbReference type="InterPro" id="IPR041545">
    <property type="entry name" value="DUF5601"/>
</dbReference>
<proteinExistence type="predicted"/>
<keyword evidence="2" id="KW-0863">Zinc-finger</keyword>
<evidence type="ECO:0000256" key="4">
    <source>
        <dbReference type="SAM" id="Coils"/>
    </source>
</evidence>
<dbReference type="Pfam" id="PF02204">
    <property type="entry name" value="VPS9"/>
    <property type="match status" value="1"/>
</dbReference>
<dbReference type="Proteomes" id="UP001652582">
    <property type="component" value="Chromosome 5"/>
</dbReference>
<name>A0ABM3LFF6_BICAN</name>
<feature type="compositionally biased region" description="Basic and acidic residues" evidence="5">
    <location>
        <begin position="136"/>
        <end position="151"/>
    </location>
</feature>
<feature type="coiled-coil region" evidence="4">
    <location>
        <begin position="518"/>
        <end position="555"/>
    </location>
</feature>
<evidence type="ECO:0000256" key="2">
    <source>
        <dbReference type="ARBA" id="ARBA00022771"/>
    </source>
</evidence>
<dbReference type="InterPro" id="IPR002653">
    <property type="entry name" value="Znf_A20"/>
</dbReference>
<evidence type="ECO:0000256" key="6">
    <source>
        <dbReference type="SAM" id="Phobius"/>
    </source>
</evidence>
<dbReference type="Gene3D" id="1.10.246.120">
    <property type="match status" value="1"/>
</dbReference>
<feature type="domain" description="VPS9" evidence="8">
    <location>
        <begin position="348"/>
        <end position="487"/>
    </location>
</feature>
<dbReference type="PANTHER" id="PTHR23101">
    <property type="entry name" value="RAB GDP/GTP EXCHANGE FACTOR"/>
    <property type="match status" value="1"/>
</dbReference>
<feature type="domain" description="A20-type" evidence="7">
    <location>
        <begin position="49"/>
        <end position="83"/>
    </location>
</feature>
<feature type="transmembrane region" description="Helical" evidence="6">
    <location>
        <begin position="12"/>
        <end position="29"/>
    </location>
</feature>
<feature type="region of interest" description="Disordered" evidence="5">
    <location>
        <begin position="751"/>
        <end position="784"/>
    </location>
</feature>
<dbReference type="SUPFAM" id="SSF57716">
    <property type="entry name" value="Glucocorticoid receptor-like (DNA-binding domain)"/>
    <property type="match status" value="1"/>
</dbReference>
<evidence type="ECO:0000313" key="9">
    <source>
        <dbReference type="Proteomes" id="UP001652582"/>
    </source>
</evidence>
<dbReference type="PANTHER" id="PTHR23101:SF122">
    <property type="entry name" value="RABAPTIN-5-ASSOCIATED EXCHANGE FACTOR FOR RAB5"/>
    <property type="match status" value="1"/>
</dbReference>
<accession>A0ABM3LFF6</accession>
<protein>
    <submittedName>
        <fullName evidence="10">Rab5 GDP/GTP exchange factor isoform X1</fullName>
    </submittedName>
</protein>
<keyword evidence="6" id="KW-0472">Membrane</keyword>
<dbReference type="GeneID" id="112054875"/>
<evidence type="ECO:0000313" key="10">
    <source>
        <dbReference type="RefSeq" id="XP_052737810.1"/>
    </source>
</evidence>
<dbReference type="RefSeq" id="XP_052737810.1">
    <property type="nucleotide sequence ID" value="XM_052881850.1"/>
</dbReference>
<dbReference type="SUPFAM" id="SSF109993">
    <property type="entry name" value="VPS9 domain"/>
    <property type="match status" value="2"/>
</dbReference>
<keyword evidence="9" id="KW-1185">Reference proteome</keyword>
<evidence type="ECO:0000256" key="1">
    <source>
        <dbReference type="ARBA" id="ARBA00022723"/>
    </source>
</evidence>
<feature type="compositionally biased region" description="Low complexity" evidence="5">
    <location>
        <begin position="843"/>
        <end position="861"/>
    </location>
</feature>
<keyword evidence="6" id="KW-0812">Transmembrane</keyword>
<gene>
    <name evidence="10" type="primary">LOC112054875</name>
</gene>
<feature type="region of interest" description="Disordered" evidence="5">
    <location>
        <begin position="134"/>
        <end position="154"/>
    </location>
</feature>
<sequence length="861" mass="97147">MQIIQLFLEKKTLINIFCFGKLIILLKFICCDAIIETARVLEMPSLRIDQSDLKCKNGCDYFGNPQWQGYCSKCHREQLLRQRRAEKASSATLPKPEQKKPERAIKLASQSFSKFEEKRLRQSETLKKAFSVFKKSSTDDQEHTPERKPPEFKIPGVINEGMKREFRVRFSTLPQPVDRDARVFVHNFITDVIKCANDMTVDELSERVQRHYQHFINYMDTSPHLTNVESETKELLIDFVEKHAMTYLHGLPGVVFSPSGTEDERLDRAMSERIQQLSWVGKRHLECKLDRANIASCQPLYKAISGECQCDMSERIQQLSWVGKRHLECKLDRANIASCQPLYKAISGECQCDMSERIQQLSWVGKRHLECKLDRANIASCQPLYKAISELLAMDGAPSPGGKLTRVRRACRHVLALCGAPASADDLLPALIFTVLKANPPRLVSNINFVTRFCNAQRLMTGEGGYYFTNLCCAVSFIENLTAESLNMDKREFDCYMAMPASIGGSTWAAALSLCGAVREAEEQTQQARKLMVEVKNLRVKARQLSFNAETFEKEIAKKVQDVLAKAPLKVQRRRILPSFRAVREAGLPIIKVEPEPTIPNLKDALQVNLETKDANLVSQILDTQTNTVPQTQILDLPQTEITEQTKVPEVKISEIDRKNVVPPSKPLEEPLIVAIGLNDDKSFHKVEKKSPKSPQKLPWELKHSGSYEVLSPLCFAPFDTRSIDELITPDDLAPGLSNINYDIDLSDFSGDNSLADDPPKPKDPFSPDGIKKDPIFDPFSPQTSQNLTQLEKFDEFSLVNTRTNDTLEAFEVIHRKFEALGQSDPFGSDQKEEKSILDDSGSPTSASLLPSPLLPQTSKQ</sequence>
<dbReference type="InterPro" id="IPR037191">
    <property type="entry name" value="VPS9_dom_sf"/>
</dbReference>
<dbReference type="InterPro" id="IPR003123">
    <property type="entry name" value="VPS9"/>
</dbReference>
<keyword evidence="1" id="KW-0479">Metal-binding</keyword>
<dbReference type="Gene3D" id="1.20.1050.80">
    <property type="entry name" value="VPS9 domain"/>
    <property type="match status" value="1"/>
</dbReference>
<evidence type="ECO:0000259" key="8">
    <source>
        <dbReference type="PROSITE" id="PS51205"/>
    </source>
</evidence>
<feature type="region of interest" description="Disordered" evidence="5">
    <location>
        <begin position="822"/>
        <end position="861"/>
    </location>
</feature>
<dbReference type="Gene3D" id="1.20.5.4770">
    <property type="match status" value="1"/>
</dbReference>
<dbReference type="Pfam" id="PF01754">
    <property type="entry name" value="zf-A20"/>
    <property type="match status" value="1"/>
</dbReference>
<keyword evidence="3" id="KW-0862">Zinc</keyword>
<reference evidence="10" key="1">
    <citation type="submission" date="2025-08" db="UniProtKB">
        <authorList>
            <consortium name="RefSeq"/>
        </authorList>
    </citation>
    <scope>IDENTIFICATION</scope>
</reference>
<dbReference type="PROSITE" id="PS51036">
    <property type="entry name" value="ZF_A20"/>
    <property type="match status" value="1"/>
</dbReference>
<feature type="region of interest" description="Disordered" evidence="5">
    <location>
        <begin position="85"/>
        <end position="104"/>
    </location>
</feature>
<dbReference type="InterPro" id="IPR045046">
    <property type="entry name" value="Vps9-like"/>
</dbReference>
<evidence type="ECO:0000256" key="5">
    <source>
        <dbReference type="SAM" id="MobiDB-lite"/>
    </source>
</evidence>